<dbReference type="InterPro" id="IPR007829">
    <property type="entry name" value="TM2"/>
</dbReference>
<feature type="domain" description="TM2" evidence="6">
    <location>
        <begin position="5"/>
        <end position="40"/>
    </location>
</feature>
<feature type="transmembrane region" description="Helical" evidence="5">
    <location>
        <begin position="62"/>
        <end position="83"/>
    </location>
</feature>
<evidence type="ECO:0000256" key="3">
    <source>
        <dbReference type="ARBA" id="ARBA00022989"/>
    </source>
</evidence>
<proteinExistence type="predicted"/>
<gene>
    <name evidence="7" type="ORF">F0185_17985</name>
</gene>
<name>A0ABX0LM98_9BURK</name>
<evidence type="ECO:0000259" key="6">
    <source>
        <dbReference type="Pfam" id="PF05154"/>
    </source>
</evidence>
<feature type="transmembrane region" description="Helical" evidence="5">
    <location>
        <begin position="103"/>
        <end position="125"/>
    </location>
</feature>
<protein>
    <submittedName>
        <fullName evidence="7">TM2 domain-containing protein</fullName>
    </submittedName>
</protein>
<reference evidence="7 8" key="1">
    <citation type="submission" date="2019-09" db="EMBL/GenBank/DDBJ databases">
        <title>Taxonomy of Antarctic Massilia spp.: description of Massilia rubra sp. nov., Massilia aquatica sp. nov., Massilia mucilaginosa sp. nov., Massilia frigida sp. nov. isolated from streams, lakes and regoliths.</title>
        <authorList>
            <person name="Holochova P."/>
            <person name="Sedlacek I."/>
            <person name="Kralova S."/>
            <person name="Maslanova I."/>
            <person name="Busse H.-J."/>
            <person name="Stankova E."/>
            <person name="Vrbovska V."/>
            <person name="Kovarovic V."/>
            <person name="Bartak M."/>
            <person name="Svec P."/>
            <person name="Pantucek R."/>
        </authorList>
    </citation>
    <scope>NUCLEOTIDE SEQUENCE [LARGE SCALE GENOMIC DNA]</scope>
    <source>
        <strain evidence="7 8">CCM 8692</strain>
    </source>
</reference>
<evidence type="ECO:0000256" key="1">
    <source>
        <dbReference type="ARBA" id="ARBA00004141"/>
    </source>
</evidence>
<evidence type="ECO:0000256" key="4">
    <source>
        <dbReference type="ARBA" id="ARBA00023136"/>
    </source>
</evidence>
<organism evidence="7 8">
    <name type="scientific">Massilia rubra</name>
    <dbReference type="NCBI Taxonomy" id="2607910"/>
    <lineage>
        <taxon>Bacteria</taxon>
        <taxon>Pseudomonadati</taxon>
        <taxon>Pseudomonadota</taxon>
        <taxon>Betaproteobacteria</taxon>
        <taxon>Burkholderiales</taxon>
        <taxon>Oxalobacteraceae</taxon>
        <taxon>Telluria group</taxon>
        <taxon>Massilia</taxon>
    </lineage>
</organism>
<comment type="caution">
    <text evidence="7">The sequence shown here is derived from an EMBL/GenBank/DDBJ whole genome shotgun (WGS) entry which is preliminary data.</text>
</comment>
<evidence type="ECO:0000313" key="8">
    <source>
        <dbReference type="Proteomes" id="UP000785613"/>
    </source>
</evidence>
<keyword evidence="4 5" id="KW-0472">Membrane</keyword>
<evidence type="ECO:0000256" key="2">
    <source>
        <dbReference type="ARBA" id="ARBA00022692"/>
    </source>
</evidence>
<accession>A0ABX0LM98</accession>
<sequence length="138" mass="14515">MSPSHKNKTFASFLALILGALGAHRFYLRGSLDKLGLLHVASLPVAGLVIGLVPEANWFFKILPLVVSAIVGCIEALVIGLMPDEKFDAAFNAGSGRKSESNWPLAVLLVCTMLVAATMGISTLARLFDLISTGGAYG</sequence>
<keyword evidence="8" id="KW-1185">Reference proteome</keyword>
<feature type="transmembrane region" description="Helical" evidence="5">
    <location>
        <begin position="35"/>
        <end position="53"/>
    </location>
</feature>
<dbReference type="RefSeq" id="WP_167226707.1">
    <property type="nucleotide sequence ID" value="NZ_VUYU01000011.1"/>
</dbReference>
<evidence type="ECO:0000256" key="5">
    <source>
        <dbReference type="SAM" id="Phobius"/>
    </source>
</evidence>
<keyword evidence="3 5" id="KW-1133">Transmembrane helix</keyword>
<dbReference type="Pfam" id="PF05154">
    <property type="entry name" value="TM2"/>
    <property type="match status" value="1"/>
</dbReference>
<dbReference type="Proteomes" id="UP000785613">
    <property type="component" value="Unassembled WGS sequence"/>
</dbReference>
<keyword evidence="2 5" id="KW-0812">Transmembrane</keyword>
<evidence type="ECO:0000313" key="7">
    <source>
        <dbReference type="EMBL" id="NHZ35457.1"/>
    </source>
</evidence>
<comment type="subcellular location">
    <subcellularLocation>
        <location evidence="1">Membrane</location>
        <topology evidence="1">Multi-pass membrane protein</topology>
    </subcellularLocation>
</comment>
<dbReference type="EMBL" id="VUYU01000011">
    <property type="protein sequence ID" value="NHZ35457.1"/>
    <property type="molecule type" value="Genomic_DNA"/>
</dbReference>